<accession>A0A3M7QN49</accession>
<reference evidence="1 2" key="1">
    <citation type="journal article" date="2018" name="Sci. Rep.">
        <title>Genomic signatures of local adaptation to the degree of environmental predictability in rotifers.</title>
        <authorList>
            <person name="Franch-Gras L."/>
            <person name="Hahn C."/>
            <person name="Garcia-Roger E.M."/>
            <person name="Carmona M.J."/>
            <person name="Serra M."/>
            <person name="Gomez A."/>
        </authorList>
    </citation>
    <scope>NUCLEOTIDE SEQUENCE [LARGE SCALE GENOMIC DNA]</scope>
    <source>
        <strain evidence="1">HYR1</strain>
    </source>
</reference>
<dbReference type="EMBL" id="REGN01005622">
    <property type="protein sequence ID" value="RNA12762.1"/>
    <property type="molecule type" value="Genomic_DNA"/>
</dbReference>
<gene>
    <name evidence="1" type="ORF">BpHYR1_049244</name>
</gene>
<evidence type="ECO:0000313" key="1">
    <source>
        <dbReference type="EMBL" id="RNA12762.1"/>
    </source>
</evidence>
<sequence>MTTLNLKWPKYSYASYLFKIFKLENQHQKFMKLSDVHKNNGSNKIVTQFGRPARPSNGVPNTRPAKRRYDFIRTAVIICRLEIYADRKKRRFGIDSQKITKAFFVVCDKNTTKRFTDFQ</sequence>
<proteinExistence type="predicted"/>
<dbReference type="AlphaFoldDB" id="A0A3M7QN49"/>
<protein>
    <submittedName>
        <fullName evidence="1">Uncharacterized protein</fullName>
    </submittedName>
</protein>
<name>A0A3M7QN49_BRAPC</name>
<comment type="caution">
    <text evidence="1">The sequence shown here is derived from an EMBL/GenBank/DDBJ whole genome shotgun (WGS) entry which is preliminary data.</text>
</comment>
<evidence type="ECO:0000313" key="2">
    <source>
        <dbReference type="Proteomes" id="UP000276133"/>
    </source>
</evidence>
<dbReference type="Proteomes" id="UP000276133">
    <property type="component" value="Unassembled WGS sequence"/>
</dbReference>
<organism evidence="1 2">
    <name type="scientific">Brachionus plicatilis</name>
    <name type="common">Marine rotifer</name>
    <name type="synonym">Brachionus muelleri</name>
    <dbReference type="NCBI Taxonomy" id="10195"/>
    <lineage>
        <taxon>Eukaryota</taxon>
        <taxon>Metazoa</taxon>
        <taxon>Spiralia</taxon>
        <taxon>Gnathifera</taxon>
        <taxon>Rotifera</taxon>
        <taxon>Eurotatoria</taxon>
        <taxon>Monogononta</taxon>
        <taxon>Pseudotrocha</taxon>
        <taxon>Ploima</taxon>
        <taxon>Brachionidae</taxon>
        <taxon>Brachionus</taxon>
    </lineage>
</organism>
<keyword evidence="2" id="KW-1185">Reference proteome</keyword>